<name>A0A5F8H1G4_MONDO</name>
<dbReference type="FunCoup" id="A0A5F8H1G4">
    <property type="interactions" value="159"/>
</dbReference>
<evidence type="ECO:0000259" key="11">
    <source>
        <dbReference type="PROSITE" id="PS50835"/>
    </source>
</evidence>
<keyword evidence="13" id="KW-1185">Reference proteome</keyword>
<evidence type="ECO:0000256" key="1">
    <source>
        <dbReference type="ARBA" id="ARBA00004236"/>
    </source>
</evidence>
<evidence type="ECO:0000256" key="10">
    <source>
        <dbReference type="ARBA" id="ARBA00043266"/>
    </source>
</evidence>
<keyword evidence="6" id="KW-0472">Membrane</keyword>
<reference evidence="12 13" key="1">
    <citation type="journal article" date="2007" name="Nature">
        <title>Genome of the marsupial Monodelphis domestica reveals innovation in non-coding sequences.</title>
        <authorList>
            <person name="Mikkelsen T.S."/>
            <person name="Wakefield M.J."/>
            <person name="Aken B."/>
            <person name="Amemiya C.T."/>
            <person name="Chang J.L."/>
            <person name="Duke S."/>
            <person name="Garber M."/>
            <person name="Gentles A.J."/>
            <person name="Goodstadt L."/>
            <person name="Heger A."/>
            <person name="Jurka J."/>
            <person name="Kamal M."/>
            <person name="Mauceli E."/>
            <person name="Searle S.M."/>
            <person name="Sharpe T."/>
            <person name="Baker M.L."/>
            <person name="Batzer M.A."/>
            <person name="Benos P.V."/>
            <person name="Belov K."/>
            <person name="Clamp M."/>
            <person name="Cook A."/>
            <person name="Cuff J."/>
            <person name="Das R."/>
            <person name="Davidow L."/>
            <person name="Deakin J.E."/>
            <person name="Fazzari M.J."/>
            <person name="Glass J.L."/>
            <person name="Grabherr M."/>
            <person name="Greally J.M."/>
            <person name="Gu W."/>
            <person name="Hore T.A."/>
            <person name="Huttley G.A."/>
            <person name="Kleber M."/>
            <person name="Jirtle R.L."/>
            <person name="Koina E."/>
            <person name="Lee J.T."/>
            <person name="Mahony S."/>
            <person name="Marra M.A."/>
            <person name="Miller R.D."/>
            <person name="Nicholls R.D."/>
            <person name="Oda M."/>
            <person name="Papenfuss A.T."/>
            <person name="Parra Z.E."/>
            <person name="Pollock D.D."/>
            <person name="Ray D.A."/>
            <person name="Schein J.E."/>
            <person name="Speed T.P."/>
            <person name="Thompson K."/>
            <person name="VandeBerg J.L."/>
            <person name="Wade C.M."/>
            <person name="Walker J.A."/>
            <person name="Waters P.D."/>
            <person name="Webber C."/>
            <person name="Weidman J.R."/>
            <person name="Xie X."/>
            <person name="Zody M.C."/>
            <person name="Baldwin J."/>
            <person name="Abdouelleil A."/>
            <person name="Abdulkadir J."/>
            <person name="Abebe A."/>
            <person name="Abera B."/>
            <person name="Abreu J."/>
            <person name="Acer S.C."/>
            <person name="Aftuck L."/>
            <person name="Alexander A."/>
            <person name="An P."/>
            <person name="Anderson E."/>
            <person name="Anderson S."/>
            <person name="Arachi H."/>
            <person name="Azer M."/>
            <person name="Bachantsang P."/>
            <person name="Barry A."/>
            <person name="Bayul T."/>
            <person name="Berlin A."/>
            <person name="Bessette D."/>
            <person name="Bloom T."/>
            <person name="Bloom T."/>
            <person name="Boguslavskiy L."/>
            <person name="Bonnet C."/>
            <person name="Boukhgalter B."/>
            <person name="Bourzgui I."/>
            <person name="Brown A."/>
            <person name="Cahill P."/>
            <person name="Channer S."/>
            <person name="Cheshatsang Y."/>
            <person name="Chuda L."/>
            <person name="Citroen M."/>
            <person name="Collymore A."/>
            <person name="Cooke P."/>
            <person name="Costello M."/>
            <person name="D'Aco K."/>
            <person name="Daza R."/>
            <person name="De Haan G."/>
            <person name="DeGray S."/>
            <person name="DeMaso C."/>
            <person name="Dhargay N."/>
            <person name="Dooley K."/>
            <person name="Dooley E."/>
            <person name="Doricent M."/>
            <person name="Dorje P."/>
            <person name="Dorjee K."/>
            <person name="Dupes A."/>
            <person name="Elong R."/>
            <person name="Falk J."/>
            <person name="Farina A."/>
            <person name="Faro S."/>
            <person name="Ferguson D."/>
            <person name="Fisher S."/>
            <person name="Foley C.D."/>
            <person name="Franke A."/>
            <person name="Friedrich D."/>
            <person name="Gadbois L."/>
            <person name="Gearin G."/>
            <person name="Gearin C.R."/>
            <person name="Giannoukos G."/>
            <person name="Goode T."/>
            <person name="Graham J."/>
            <person name="Grandbois E."/>
            <person name="Grewal S."/>
            <person name="Gyaltsen K."/>
            <person name="Hafez N."/>
            <person name="Hagos B."/>
            <person name="Hall J."/>
            <person name="Henson C."/>
            <person name="Hollinger A."/>
            <person name="Honan T."/>
            <person name="Huard M.D."/>
            <person name="Hughes L."/>
            <person name="Hurhula B."/>
            <person name="Husby M.E."/>
            <person name="Kamat A."/>
            <person name="Kanga B."/>
            <person name="Kashin S."/>
            <person name="Khazanovich D."/>
            <person name="Kisner P."/>
            <person name="Lance K."/>
            <person name="Lara M."/>
            <person name="Lee W."/>
            <person name="Lennon N."/>
            <person name="Letendre F."/>
            <person name="LeVine R."/>
            <person name="Lipovsky A."/>
            <person name="Liu X."/>
            <person name="Liu J."/>
            <person name="Liu S."/>
            <person name="Lokyitsang T."/>
            <person name="Lokyitsang Y."/>
            <person name="Lubonja R."/>
            <person name="Lui A."/>
            <person name="MacDonald P."/>
            <person name="Magnisalis V."/>
            <person name="Maru K."/>
            <person name="Matthews C."/>
            <person name="McCusker W."/>
            <person name="McDonough S."/>
            <person name="Mehta T."/>
            <person name="Meldrim J."/>
            <person name="Meneus L."/>
            <person name="Mihai O."/>
            <person name="Mihalev A."/>
            <person name="Mihova T."/>
            <person name="Mittelman R."/>
            <person name="Mlenga V."/>
            <person name="Montmayeur A."/>
            <person name="Mulrain L."/>
            <person name="Navidi A."/>
            <person name="Naylor J."/>
            <person name="Negash T."/>
            <person name="Nguyen T."/>
            <person name="Nguyen N."/>
            <person name="Nicol R."/>
            <person name="Norbu C."/>
            <person name="Norbu N."/>
            <person name="Novod N."/>
            <person name="O'Neill B."/>
            <person name="Osman S."/>
            <person name="Markiewicz E."/>
            <person name="Oyono O.L."/>
            <person name="Patti C."/>
            <person name="Phunkhang P."/>
            <person name="Pierre F."/>
            <person name="Priest M."/>
            <person name="Raghuraman S."/>
            <person name="Rege F."/>
            <person name="Reyes R."/>
            <person name="Rise C."/>
            <person name="Rogov P."/>
            <person name="Ross K."/>
            <person name="Ryan E."/>
            <person name="Settipalli S."/>
            <person name="Shea T."/>
            <person name="Sherpa N."/>
            <person name="Shi L."/>
            <person name="Shih D."/>
            <person name="Sparrow T."/>
            <person name="Spaulding J."/>
            <person name="Stalker J."/>
            <person name="Stange-Thomann N."/>
            <person name="Stavropoulos S."/>
            <person name="Stone C."/>
            <person name="Strader C."/>
            <person name="Tesfaye S."/>
            <person name="Thomson T."/>
            <person name="Thoulutsang Y."/>
            <person name="Thoulutsang D."/>
            <person name="Topham K."/>
            <person name="Topping I."/>
            <person name="Tsamla T."/>
            <person name="Vassiliev H."/>
            <person name="Vo A."/>
            <person name="Wangchuk T."/>
            <person name="Wangdi T."/>
            <person name="Weiand M."/>
            <person name="Wilkinson J."/>
            <person name="Wilson A."/>
            <person name="Yadav S."/>
            <person name="Young G."/>
            <person name="Yu Q."/>
            <person name="Zembek L."/>
            <person name="Zhong D."/>
            <person name="Zimmer A."/>
            <person name="Zwirko Z."/>
            <person name="Jaffe D.B."/>
            <person name="Alvarez P."/>
            <person name="Brockman W."/>
            <person name="Butler J."/>
            <person name="Chin C."/>
            <person name="Gnerre S."/>
            <person name="MacCallum I."/>
            <person name="Graves J.A."/>
            <person name="Ponting C.P."/>
            <person name="Breen M."/>
            <person name="Samollow P.B."/>
            <person name="Lander E.S."/>
            <person name="Lindblad-Toh K."/>
        </authorList>
    </citation>
    <scope>NUCLEOTIDE SEQUENCE [LARGE SCALE GENOMIC DNA]</scope>
</reference>
<dbReference type="GO" id="GO:0042101">
    <property type="term" value="C:T cell receptor complex"/>
    <property type="evidence" value="ECO:0007669"/>
    <property type="project" value="UniProtKB-KW"/>
</dbReference>
<dbReference type="GO" id="GO:0019814">
    <property type="term" value="C:immunoglobulin complex"/>
    <property type="evidence" value="ECO:0000318"/>
    <property type="project" value="GO_Central"/>
</dbReference>
<accession>A0A5F8H1G4</accession>
<comment type="subcellular location">
    <subcellularLocation>
        <location evidence="1">Cell membrane</location>
    </subcellularLocation>
</comment>
<keyword evidence="7" id="KW-1015">Disulfide bond</keyword>
<keyword evidence="2" id="KW-1003">Cell membrane</keyword>
<dbReference type="Proteomes" id="UP000002280">
    <property type="component" value="Chromosome 1"/>
</dbReference>
<dbReference type="SMART" id="SM00406">
    <property type="entry name" value="IGv"/>
    <property type="match status" value="1"/>
</dbReference>
<evidence type="ECO:0000313" key="13">
    <source>
        <dbReference type="Proteomes" id="UP000002280"/>
    </source>
</evidence>
<dbReference type="InterPro" id="IPR013783">
    <property type="entry name" value="Ig-like_fold"/>
</dbReference>
<dbReference type="InterPro" id="IPR051006">
    <property type="entry name" value="TCR_variable_domain"/>
</dbReference>
<dbReference type="GeneTree" id="ENSGT00940000166072"/>
<dbReference type="Gene3D" id="2.60.40.10">
    <property type="entry name" value="Immunoglobulins"/>
    <property type="match status" value="1"/>
</dbReference>
<keyword evidence="9" id="KW-0393">Immunoglobulin domain</keyword>
<evidence type="ECO:0000256" key="4">
    <source>
        <dbReference type="ARBA" id="ARBA00022859"/>
    </source>
</evidence>
<dbReference type="PROSITE" id="PS50835">
    <property type="entry name" value="IG_LIKE"/>
    <property type="match status" value="1"/>
</dbReference>
<evidence type="ECO:0000256" key="5">
    <source>
        <dbReference type="ARBA" id="ARBA00023130"/>
    </source>
</evidence>
<evidence type="ECO:0000256" key="9">
    <source>
        <dbReference type="ARBA" id="ARBA00023319"/>
    </source>
</evidence>
<dbReference type="AlphaFoldDB" id="A0A5F8H1G4"/>
<proteinExistence type="predicted"/>
<dbReference type="InterPro" id="IPR036179">
    <property type="entry name" value="Ig-like_dom_sf"/>
</dbReference>
<evidence type="ECO:0000256" key="2">
    <source>
        <dbReference type="ARBA" id="ARBA00022475"/>
    </source>
</evidence>
<reference evidence="12" key="3">
    <citation type="submission" date="2025-09" db="UniProtKB">
        <authorList>
            <consortium name="Ensembl"/>
        </authorList>
    </citation>
    <scope>IDENTIFICATION</scope>
</reference>
<dbReference type="InterPro" id="IPR007110">
    <property type="entry name" value="Ig-like_dom"/>
</dbReference>
<keyword evidence="5" id="KW-1064">Adaptive immunity</keyword>
<organism evidence="12 13">
    <name type="scientific">Monodelphis domestica</name>
    <name type="common">Gray short-tailed opossum</name>
    <dbReference type="NCBI Taxonomy" id="13616"/>
    <lineage>
        <taxon>Eukaryota</taxon>
        <taxon>Metazoa</taxon>
        <taxon>Chordata</taxon>
        <taxon>Craniata</taxon>
        <taxon>Vertebrata</taxon>
        <taxon>Euteleostomi</taxon>
        <taxon>Mammalia</taxon>
        <taxon>Metatheria</taxon>
        <taxon>Didelphimorphia</taxon>
        <taxon>Didelphidae</taxon>
        <taxon>Monodelphis</taxon>
    </lineage>
</organism>
<dbReference type="Ensembl" id="ENSMODT00000055315.1">
    <property type="protein sequence ID" value="ENSMODP00000053725.1"/>
    <property type="gene ID" value="ENSMODG00000043724.1"/>
</dbReference>
<dbReference type="OMA" id="RCHASNT"/>
<dbReference type="InterPro" id="IPR003599">
    <property type="entry name" value="Ig_sub"/>
</dbReference>
<dbReference type="InParanoid" id="A0A5F8H1G4"/>
<dbReference type="GO" id="GO:0002250">
    <property type="term" value="P:adaptive immune response"/>
    <property type="evidence" value="ECO:0007669"/>
    <property type="project" value="UniProtKB-KW"/>
</dbReference>
<evidence type="ECO:0000256" key="6">
    <source>
        <dbReference type="ARBA" id="ARBA00023136"/>
    </source>
</evidence>
<evidence type="ECO:0000256" key="3">
    <source>
        <dbReference type="ARBA" id="ARBA00022729"/>
    </source>
</evidence>
<evidence type="ECO:0000313" key="12">
    <source>
        <dbReference type="Ensembl" id="ENSMODP00000053725.1"/>
    </source>
</evidence>
<dbReference type="InterPro" id="IPR013106">
    <property type="entry name" value="Ig_V-set"/>
</dbReference>
<dbReference type="PANTHER" id="PTHR19343:SF25">
    <property type="entry name" value="IG-LIKE DOMAIN-CONTAINING PROTEIN"/>
    <property type="match status" value="1"/>
</dbReference>
<evidence type="ECO:0000256" key="8">
    <source>
        <dbReference type="ARBA" id="ARBA00023170"/>
    </source>
</evidence>
<dbReference type="GO" id="GO:0006955">
    <property type="term" value="P:immune response"/>
    <property type="evidence" value="ECO:0000318"/>
    <property type="project" value="GO_Central"/>
</dbReference>
<dbReference type="Bgee" id="ENSMODG00000043724">
    <property type="expression patterns" value="Expressed in blood and 6 other cell types or tissues"/>
</dbReference>
<feature type="domain" description="Ig-like" evidence="11">
    <location>
        <begin position="21"/>
        <end position="117"/>
    </location>
</feature>
<protein>
    <recommendedName>
        <fullName evidence="11">Ig-like domain-containing protein</fullName>
    </recommendedName>
</protein>
<reference evidence="12" key="2">
    <citation type="submission" date="2025-08" db="UniProtKB">
        <authorList>
            <consortium name="Ensembl"/>
        </authorList>
    </citation>
    <scope>IDENTIFICATION</scope>
</reference>
<dbReference type="FunFam" id="2.60.40.10:FF:000878">
    <property type="entry name" value="T cell receptor alpha variable 38-1"/>
    <property type="match status" value="1"/>
</dbReference>
<keyword evidence="8" id="KW-0675">Receptor</keyword>
<dbReference type="Pfam" id="PF07686">
    <property type="entry name" value="V-set"/>
    <property type="match status" value="1"/>
</dbReference>
<keyword evidence="3" id="KW-0732">Signal</keyword>
<dbReference type="STRING" id="13616.ENSMODP00000053725"/>
<sequence>MPLITCLSGYMFGGFGLGSAQTVTQSPPVVSVQEGQTATLNCKYSTSDSTYFLFWYKQSPGGELIFLIRQDSYGAQNVSEGRYSVNFQKAAASIRLMISASQLGDAAVYFCVLREAQ</sequence>
<keyword evidence="4" id="KW-0391">Immunity</keyword>
<keyword evidence="10" id="KW-1279">T cell receptor</keyword>
<dbReference type="SMART" id="SM00409">
    <property type="entry name" value="IG"/>
    <property type="match status" value="1"/>
</dbReference>
<dbReference type="PANTHER" id="PTHR19343">
    <property type="entry name" value="T CELL RECEPTOR ALPHA VARIABLE 1-2"/>
    <property type="match status" value="1"/>
</dbReference>
<evidence type="ECO:0000256" key="7">
    <source>
        <dbReference type="ARBA" id="ARBA00023157"/>
    </source>
</evidence>
<dbReference type="SUPFAM" id="SSF48726">
    <property type="entry name" value="Immunoglobulin"/>
    <property type="match status" value="1"/>
</dbReference>